<dbReference type="Proteomes" id="UP001218895">
    <property type="component" value="Chromosome"/>
</dbReference>
<evidence type="ECO:0000313" key="2">
    <source>
        <dbReference type="Proteomes" id="UP001218895"/>
    </source>
</evidence>
<evidence type="ECO:0008006" key="3">
    <source>
        <dbReference type="Google" id="ProtNLM"/>
    </source>
</evidence>
<protein>
    <recommendedName>
        <fullName evidence="3">Lipoprotein</fullName>
    </recommendedName>
</protein>
<organism evidence="1 2">
    <name type="scientific">Methanomicrobium antiquum</name>
    <dbReference type="NCBI Taxonomy" id="487686"/>
    <lineage>
        <taxon>Archaea</taxon>
        <taxon>Methanobacteriati</taxon>
        <taxon>Methanobacteriota</taxon>
        <taxon>Stenosarchaea group</taxon>
        <taxon>Methanomicrobia</taxon>
        <taxon>Methanomicrobiales</taxon>
        <taxon>Methanomicrobiaceae</taxon>
        <taxon>Methanomicrobium</taxon>
    </lineage>
</organism>
<sequence length="201" mass="21957">MKKILAVIFVFTAVLVTTGCTGEPGSVQASETGPVTFYYNNASSSISLNLSAIEVSDIENSPTKIESIIDIALDDPRAGVLLENGWNIASVSGPVNEDMTDKISAELEFKKDQLSFYLSIDEQSMTAARGYSDAVGWISEPVSGPLPLGYHKVKDKGTNRWYVFNIKSNSSNSTVAMIYNDTTIFYLYPSYSIIDTEGLYD</sequence>
<dbReference type="EMBL" id="CP091092">
    <property type="protein sequence ID" value="WFN36657.1"/>
    <property type="molecule type" value="Genomic_DNA"/>
</dbReference>
<dbReference type="AlphaFoldDB" id="A0AAF0JM14"/>
<gene>
    <name evidence="1" type="ORF">L1994_11015</name>
</gene>
<proteinExistence type="predicted"/>
<keyword evidence="2" id="KW-1185">Reference proteome</keyword>
<evidence type="ECO:0000313" key="1">
    <source>
        <dbReference type="EMBL" id="WFN36657.1"/>
    </source>
</evidence>
<accession>A0AAF0JM14</accession>
<dbReference type="KEGG" id="manq:L1994_11015"/>
<reference evidence="1" key="1">
    <citation type="submission" date="2022-01" db="EMBL/GenBank/DDBJ databases">
        <title>Complete genome of Methanomicrobium antiquum DSM 21220.</title>
        <authorList>
            <person name="Chen S.-C."/>
            <person name="You Y.-T."/>
            <person name="Zhou Y.-Z."/>
            <person name="Lai M.-C."/>
        </authorList>
    </citation>
    <scope>NUCLEOTIDE SEQUENCE</scope>
    <source>
        <strain evidence="1">DSM 21220</strain>
    </source>
</reference>
<dbReference type="PROSITE" id="PS51257">
    <property type="entry name" value="PROKAR_LIPOPROTEIN"/>
    <property type="match status" value="1"/>
</dbReference>
<dbReference type="RefSeq" id="WP_278099492.1">
    <property type="nucleotide sequence ID" value="NZ_CP091092.1"/>
</dbReference>
<name>A0AAF0JM14_9EURY</name>
<dbReference type="GeneID" id="79950936"/>